<organism evidence="16 17">
    <name type="scientific">Callorhinchus milii</name>
    <name type="common">Ghost shark</name>
    <dbReference type="NCBI Taxonomy" id="7868"/>
    <lineage>
        <taxon>Eukaryota</taxon>
        <taxon>Metazoa</taxon>
        <taxon>Chordata</taxon>
        <taxon>Craniata</taxon>
        <taxon>Vertebrata</taxon>
        <taxon>Chondrichthyes</taxon>
        <taxon>Holocephali</taxon>
        <taxon>Chimaeriformes</taxon>
        <taxon>Callorhinchidae</taxon>
        <taxon>Callorhinchus</taxon>
    </lineage>
</organism>
<comment type="similarity">
    <text evidence="2">Belongs to the EBP family.</text>
</comment>
<dbReference type="GO" id="GO:0000247">
    <property type="term" value="F:C-8 sterol isomerase activity"/>
    <property type="evidence" value="ECO:0007669"/>
    <property type="project" value="TreeGrafter"/>
</dbReference>
<keyword evidence="5" id="KW-0752">Steroid biosynthesis</keyword>
<reference evidence="16" key="5">
    <citation type="submission" date="2025-09" db="UniProtKB">
        <authorList>
            <consortium name="Ensembl"/>
        </authorList>
    </citation>
    <scope>IDENTIFICATION</scope>
</reference>
<dbReference type="OMA" id="ILTWDAW"/>
<comment type="subcellular location">
    <subcellularLocation>
        <location evidence="1">Membrane</location>
        <topology evidence="1">Multi-pass membrane protein</topology>
    </subcellularLocation>
</comment>
<keyword evidence="7" id="KW-0756">Sterol biosynthesis</keyword>
<reference evidence="17" key="1">
    <citation type="journal article" date="2006" name="Science">
        <title>Ancient noncoding elements conserved in the human genome.</title>
        <authorList>
            <person name="Venkatesh B."/>
            <person name="Kirkness E.F."/>
            <person name="Loh Y.H."/>
            <person name="Halpern A.L."/>
            <person name="Lee A.P."/>
            <person name="Johnson J."/>
            <person name="Dandona N."/>
            <person name="Viswanathan L.D."/>
            <person name="Tay A."/>
            <person name="Venter J.C."/>
            <person name="Strausberg R.L."/>
            <person name="Brenner S."/>
        </authorList>
    </citation>
    <scope>NUCLEOTIDE SEQUENCE [LARGE SCALE GENOMIC DNA]</scope>
</reference>
<evidence type="ECO:0000256" key="4">
    <source>
        <dbReference type="ARBA" id="ARBA00022692"/>
    </source>
</evidence>
<dbReference type="AlphaFoldDB" id="A0A4W3GDZ0"/>
<sequence length="143" mass="16442">MREGRCVNANGCCCWFTSLCLHSADNFTVCMETITAVAWGPLSIWTVVAFLHNKPYRFVLQLIVSLGQLYGDVLYFFTEYREGFQHGEFGHPVHFWFYFVFMNSLWVVVPGVLIGDAWRHLTRAQLVTDGRTPEAKPNKSKTK</sequence>
<dbReference type="GO" id="GO:0006695">
    <property type="term" value="P:cholesterol biosynthetic process"/>
    <property type="evidence" value="ECO:0007669"/>
    <property type="project" value="TreeGrafter"/>
</dbReference>
<evidence type="ECO:0000256" key="13">
    <source>
        <dbReference type="PROSITE-ProRule" id="PRU01087"/>
    </source>
</evidence>
<evidence type="ECO:0000256" key="8">
    <source>
        <dbReference type="ARBA" id="ARBA00023098"/>
    </source>
</evidence>
<dbReference type="InterPro" id="IPR033118">
    <property type="entry name" value="EXPERA"/>
</dbReference>
<evidence type="ECO:0000256" key="11">
    <source>
        <dbReference type="ARBA" id="ARBA00023221"/>
    </source>
</evidence>
<protein>
    <submittedName>
        <fullName evidence="16">EBP cholestenol delta-isomerase</fullName>
    </submittedName>
</protein>
<keyword evidence="12" id="KW-0413">Isomerase</keyword>
<dbReference type="InParanoid" id="A0A4W3GDZ0"/>
<evidence type="ECO:0000256" key="6">
    <source>
        <dbReference type="ARBA" id="ARBA00022989"/>
    </source>
</evidence>
<evidence type="ECO:0000256" key="9">
    <source>
        <dbReference type="ARBA" id="ARBA00023136"/>
    </source>
</evidence>
<evidence type="ECO:0000256" key="7">
    <source>
        <dbReference type="ARBA" id="ARBA00023011"/>
    </source>
</evidence>
<evidence type="ECO:0000259" key="15">
    <source>
        <dbReference type="PROSITE" id="PS51751"/>
    </source>
</evidence>
<evidence type="ECO:0000256" key="3">
    <source>
        <dbReference type="ARBA" id="ARBA00022516"/>
    </source>
</evidence>
<feature type="domain" description="EXPERA" evidence="15">
    <location>
        <begin position="1"/>
        <end position="114"/>
    </location>
</feature>
<keyword evidence="9 13" id="KW-0472">Membrane</keyword>
<evidence type="ECO:0000256" key="10">
    <source>
        <dbReference type="ARBA" id="ARBA00023166"/>
    </source>
</evidence>
<dbReference type="GO" id="GO:0016020">
    <property type="term" value="C:membrane"/>
    <property type="evidence" value="ECO:0007669"/>
    <property type="project" value="UniProtKB-SubCell"/>
</dbReference>
<dbReference type="Ensembl" id="ENSCMIT00000001602.1">
    <property type="protein sequence ID" value="ENSCMIP00000001538.1"/>
    <property type="gene ID" value="ENSCMIG00000000978.1"/>
</dbReference>
<dbReference type="PANTHER" id="PTHR14207:SF0">
    <property type="entry name" value="3-BETA-HYDROXYSTEROID-DELTA(8),DELTA(7)-ISOMERASE"/>
    <property type="match status" value="1"/>
</dbReference>
<keyword evidence="11" id="KW-0753">Steroid metabolism</keyword>
<name>A0A4W3GDZ0_CALMI</name>
<proteinExistence type="inferred from homology"/>
<dbReference type="GO" id="GO:0005783">
    <property type="term" value="C:endoplasmic reticulum"/>
    <property type="evidence" value="ECO:0007669"/>
    <property type="project" value="TreeGrafter"/>
</dbReference>
<dbReference type="Pfam" id="PF05241">
    <property type="entry name" value="EBP"/>
    <property type="match status" value="1"/>
</dbReference>
<accession>A0A4W3GDZ0</accession>
<keyword evidence="4 13" id="KW-0812">Transmembrane</keyword>
<feature type="transmembrane region" description="Helical" evidence="14">
    <location>
        <begin position="96"/>
        <end position="115"/>
    </location>
</feature>
<dbReference type="STRING" id="7868.ENSCMIP00000001538"/>
<keyword evidence="6 13" id="KW-1133">Transmembrane helix</keyword>
<keyword evidence="8" id="KW-0443">Lipid metabolism</keyword>
<keyword evidence="3" id="KW-0444">Lipid biosynthesis</keyword>
<reference evidence="17" key="2">
    <citation type="journal article" date="2007" name="PLoS Biol.">
        <title>Survey sequencing and comparative analysis of the elephant shark (Callorhinchus milii) genome.</title>
        <authorList>
            <person name="Venkatesh B."/>
            <person name="Kirkness E.F."/>
            <person name="Loh Y.H."/>
            <person name="Halpern A.L."/>
            <person name="Lee A.P."/>
            <person name="Johnson J."/>
            <person name="Dandona N."/>
            <person name="Viswanathan L.D."/>
            <person name="Tay A."/>
            <person name="Venter J.C."/>
            <person name="Strausberg R.L."/>
            <person name="Brenner S."/>
        </authorList>
    </citation>
    <scope>NUCLEOTIDE SEQUENCE [LARGE SCALE GENOMIC DNA]</scope>
</reference>
<evidence type="ECO:0000313" key="16">
    <source>
        <dbReference type="Ensembl" id="ENSCMIP00000001538.1"/>
    </source>
</evidence>
<evidence type="ECO:0000256" key="2">
    <source>
        <dbReference type="ARBA" id="ARBA00008337"/>
    </source>
</evidence>
<dbReference type="GO" id="GO:0004769">
    <property type="term" value="F:steroid Delta-isomerase activity"/>
    <property type="evidence" value="ECO:0007669"/>
    <property type="project" value="TreeGrafter"/>
</dbReference>
<dbReference type="GO" id="GO:0047750">
    <property type="term" value="F:cholestenol delta-isomerase activity"/>
    <property type="evidence" value="ECO:0007669"/>
    <property type="project" value="InterPro"/>
</dbReference>
<evidence type="ECO:0000256" key="5">
    <source>
        <dbReference type="ARBA" id="ARBA00022955"/>
    </source>
</evidence>
<evidence type="ECO:0000256" key="12">
    <source>
        <dbReference type="ARBA" id="ARBA00023235"/>
    </source>
</evidence>
<reference evidence="17" key="3">
    <citation type="journal article" date="2014" name="Nature">
        <title>Elephant shark genome provides unique insights into gnathostome evolution.</title>
        <authorList>
            <consortium name="International Elephant Shark Genome Sequencing Consortium"/>
            <person name="Venkatesh B."/>
            <person name="Lee A.P."/>
            <person name="Ravi V."/>
            <person name="Maurya A.K."/>
            <person name="Lian M.M."/>
            <person name="Swann J.B."/>
            <person name="Ohta Y."/>
            <person name="Flajnik M.F."/>
            <person name="Sutoh Y."/>
            <person name="Kasahara M."/>
            <person name="Hoon S."/>
            <person name="Gangu V."/>
            <person name="Roy S.W."/>
            <person name="Irimia M."/>
            <person name="Korzh V."/>
            <person name="Kondrychyn I."/>
            <person name="Lim Z.W."/>
            <person name="Tay B.H."/>
            <person name="Tohari S."/>
            <person name="Kong K.W."/>
            <person name="Ho S."/>
            <person name="Lorente-Galdos B."/>
            <person name="Quilez J."/>
            <person name="Marques-Bonet T."/>
            <person name="Raney B.J."/>
            <person name="Ingham P.W."/>
            <person name="Tay A."/>
            <person name="Hillier L.W."/>
            <person name="Minx P."/>
            <person name="Boehm T."/>
            <person name="Wilson R.K."/>
            <person name="Brenner S."/>
            <person name="Warren W.C."/>
        </authorList>
    </citation>
    <scope>NUCLEOTIDE SEQUENCE [LARGE SCALE GENOMIC DNA]</scope>
</reference>
<dbReference type="Proteomes" id="UP000314986">
    <property type="component" value="Unassembled WGS sequence"/>
</dbReference>
<evidence type="ECO:0000256" key="14">
    <source>
        <dbReference type="SAM" id="Phobius"/>
    </source>
</evidence>
<keyword evidence="17" id="KW-1185">Reference proteome</keyword>
<feature type="transmembrane region" description="Helical" evidence="14">
    <location>
        <begin position="58"/>
        <end position="76"/>
    </location>
</feature>
<reference evidence="16" key="4">
    <citation type="submission" date="2025-08" db="UniProtKB">
        <authorList>
            <consortium name="Ensembl"/>
        </authorList>
    </citation>
    <scope>IDENTIFICATION</scope>
</reference>
<dbReference type="InterPro" id="IPR007905">
    <property type="entry name" value="EBP"/>
</dbReference>
<dbReference type="PANTHER" id="PTHR14207">
    <property type="entry name" value="STEROL ISOMERASE"/>
    <property type="match status" value="1"/>
</dbReference>
<dbReference type="PROSITE" id="PS51751">
    <property type="entry name" value="EXPERA"/>
    <property type="match status" value="1"/>
</dbReference>
<evidence type="ECO:0000256" key="1">
    <source>
        <dbReference type="ARBA" id="ARBA00004141"/>
    </source>
</evidence>
<keyword evidence="10" id="KW-1207">Sterol metabolism</keyword>
<evidence type="ECO:0000313" key="17">
    <source>
        <dbReference type="Proteomes" id="UP000314986"/>
    </source>
</evidence>
<dbReference type="GeneTree" id="ENSGT00530000063715"/>